<dbReference type="RefSeq" id="WP_343977267.1">
    <property type="nucleotide sequence ID" value="NZ_BAAAHK010000014.1"/>
</dbReference>
<comment type="caution">
    <text evidence="1">The sequence shown here is derived from an EMBL/GenBank/DDBJ whole genome shotgun (WGS) entry which is preliminary data.</text>
</comment>
<keyword evidence="2" id="KW-1185">Reference proteome</keyword>
<dbReference type="PRINTS" id="PR00469">
    <property type="entry name" value="PNDRDTASEII"/>
</dbReference>
<dbReference type="Pfam" id="PF13738">
    <property type="entry name" value="Pyr_redox_3"/>
    <property type="match status" value="1"/>
</dbReference>
<sequence length="487" mass="52368">MADHEVLIVGAGASGIGAAIRLRQAGITSFAVLEKATALGGTWRDNTYPGCACDVPSALYSYSFAPNPSWTRAFAGQAEIQAYLESTAARYGVVPHLRFGVEMLRASWSDADQHWEVSTSSGPVTARALITGTGPWHEPLMPSVPLDFDGPLFHSSRWDHSVDLRGKRVAVIGTGASAVQFVPAIQPLVSSLQLYQRTAQWVLPKPDHYVPSAERWLMRRVPAAQRLLRAVEYGGMEALGVGFRHPAVMRQIQRVGAWHLRRSVRDPLLRAALTPSYTLGCKRILMSNDYYPAVASSNVSVHPSGVASVSGSSVVGVDGSVTDVDVVVLGTGFKILDLPLASRVFDADGKSLDDHWQGSPSAYLGTTVSGFPNLFNLLGPSLGTGHTSAFMILEAQLEHTVAALTSLRDRGWSSISVRPSVQAAFNSAVQSALPSTVYETGGCASYYHDANGRNSFNWPWSSRRLRAEVGRFSPGDYAIRSGVEVAS</sequence>
<dbReference type="PANTHER" id="PTHR42877">
    <property type="entry name" value="L-ORNITHINE N(5)-MONOOXYGENASE-RELATED"/>
    <property type="match status" value="1"/>
</dbReference>
<dbReference type="Gene3D" id="3.50.50.60">
    <property type="entry name" value="FAD/NAD(P)-binding domain"/>
    <property type="match status" value="2"/>
</dbReference>
<dbReference type="InterPro" id="IPR051209">
    <property type="entry name" value="FAD-bind_Monooxygenase_sf"/>
</dbReference>
<reference evidence="1 2" key="1">
    <citation type="journal article" date="2019" name="Int. J. Syst. Evol. Microbiol.">
        <title>The Global Catalogue of Microorganisms (GCM) 10K type strain sequencing project: providing services to taxonomists for standard genome sequencing and annotation.</title>
        <authorList>
            <consortium name="The Broad Institute Genomics Platform"/>
            <consortium name="The Broad Institute Genome Sequencing Center for Infectious Disease"/>
            <person name="Wu L."/>
            <person name="Ma J."/>
        </authorList>
    </citation>
    <scope>NUCLEOTIDE SEQUENCE [LARGE SCALE GENOMIC DNA]</scope>
    <source>
        <strain evidence="1 2">JCM 10977</strain>
    </source>
</reference>
<proteinExistence type="predicted"/>
<dbReference type="Proteomes" id="UP001500542">
    <property type="component" value="Unassembled WGS sequence"/>
</dbReference>
<name>A0ABN1R9K6_9ACTN</name>
<dbReference type="InterPro" id="IPR036188">
    <property type="entry name" value="FAD/NAD-bd_sf"/>
</dbReference>
<dbReference type="PANTHER" id="PTHR42877:SF4">
    <property type="entry name" value="FAD_NAD(P)-BINDING DOMAIN-CONTAINING PROTEIN-RELATED"/>
    <property type="match status" value="1"/>
</dbReference>
<dbReference type="PRINTS" id="PR00368">
    <property type="entry name" value="FADPNR"/>
</dbReference>
<protein>
    <submittedName>
        <fullName evidence="1">NAD(P)/FAD-dependent oxidoreductase</fullName>
    </submittedName>
</protein>
<organism evidence="1 2">
    <name type="scientific">Kribbella koreensis</name>
    <dbReference type="NCBI Taxonomy" id="57909"/>
    <lineage>
        <taxon>Bacteria</taxon>
        <taxon>Bacillati</taxon>
        <taxon>Actinomycetota</taxon>
        <taxon>Actinomycetes</taxon>
        <taxon>Propionibacteriales</taxon>
        <taxon>Kribbellaceae</taxon>
        <taxon>Kribbella</taxon>
    </lineage>
</organism>
<evidence type="ECO:0000313" key="2">
    <source>
        <dbReference type="Proteomes" id="UP001500542"/>
    </source>
</evidence>
<dbReference type="SUPFAM" id="SSF51905">
    <property type="entry name" value="FAD/NAD(P)-binding domain"/>
    <property type="match status" value="2"/>
</dbReference>
<evidence type="ECO:0000313" key="1">
    <source>
        <dbReference type="EMBL" id="GAA0953812.1"/>
    </source>
</evidence>
<accession>A0ABN1R9K6</accession>
<gene>
    <name evidence="1" type="ORF">GCM10009554_58770</name>
</gene>
<dbReference type="EMBL" id="BAAAHK010000014">
    <property type="protein sequence ID" value="GAA0953812.1"/>
    <property type="molecule type" value="Genomic_DNA"/>
</dbReference>